<feature type="signal peptide" evidence="1">
    <location>
        <begin position="1"/>
        <end position="19"/>
    </location>
</feature>
<comment type="caution">
    <text evidence="3">The sequence shown here is derived from an EMBL/GenBank/DDBJ whole genome shotgun (WGS) entry which is preliminary data.</text>
</comment>
<evidence type="ECO:0000313" key="5">
    <source>
        <dbReference type="Proteomes" id="UP000235388"/>
    </source>
</evidence>
<dbReference type="Proteomes" id="UP000235392">
    <property type="component" value="Unassembled WGS sequence"/>
</dbReference>
<evidence type="ECO:0000313" key="6">
    <source>
        <dbReference type="Proteomes" id="UP000235392"/>
    </source>
</evidence>
<evidence type="ECO:0000313" key="4">
    <source>
        <dbReference type="EMBL" id="PLW43469.1"/>
    </source>
</evidence>
<reference evidence="5 6" key="1">
    <citation type="submission" date="2017-11" db="EMBL/GenBank/DDBJ databases">
        <title>De novo assembly and phasing of dikaryotic genomes from two isolates of Puccinia coronata f. sp. avenae, the causal agent of oat crown rust.</title>
        <authorList>
            <person name="Miller M.E."/>
            <person name="Zhang Y."/>
            <person name="Omidvar V."/>
            <person name="Sperschneider J."/>
            <person name="Schwessinger B."/>
            <person name="Raley C."/>
            <person name="Palmer J.M."/>
            <person name="Garnica D."/>
            <person name="Upadhyaya N."/>
            <person name="Rathjen J."/>
            <person name="Taylor J.M."/>
            <person name="Park R.F."/>
            <person name="Dodds P.N."/>
            <person name="Hirsch C.D."/>
            <person name="Kianian S.F."/>
            <person name="Figueroa M."/>
        </authorList>
    </citation>
    <scope>NUCLEOTIDE SEQUENCE [LARGE SCALE GENOMIC DNA]</scope>
    <source>
        <strain evidence="2">12NC29</strain>
        <strain evidence="3">12SD80</strain>
    </source>
</reference>
<sequence length="149" mass="16387">MISALIVLTTLASFPIVKAESKQQCAIMYMDRSSGGEVDDAWCTNGNHVQFKCKITSCHGGGPKDTAKTHPMSDFAFTGCTDADDNGNSIGHAPKTVYPYSFQVNRDIHRLDVYGYTAKNTKSTNPPSHYNCNHNTARPWCDRCDPGYS</sequence>
<gene>
    <name evidence="4" type="ORF">PCANC_10061</name>
    <name evidence="2" type="ORF">PCANC_18638</name>
    <name evidence="3" type="ORF">PCASD_10770</name>
</gene>
<dbReference type="EMBL" id="PGCJ01000147">
    <property type="protein sequence ID" value="PLW43469.1"/>
    <property type="molecule type" value="Genomic_DNA"/>
</dbReference>
<dbReference type="Proteomes" id="UP000235388">
    <property type="component" value="Unassembled WGS sequence"/>
</dbReference>
<evidence type="ECO:0000313" key="2">
    <source>
        <dbReference type="EMBL" id="PLW32478.1"/>
    </source>
</evidence>
<evidence type="ECO:0008006" key="7">
    <source>
        <dbReference type="Google" id="ProtNLM"/>
    </source>
</evidence>
<keyword evidence="5" id="KW-1185">Reference proteome</keyword>
<protein>
    <recommendedName>
        <fullName evidence="7">Secreted protein</fullName>
    </recommendedName>
</protein>
<evidence type="ECO:0000313" key="3">
    <source>
        <dbReference type="EMBL" id="PLW40912.1"/>
    </source>
</evidence>
<dbReference type="EMBL" id="PGCI01000096">
    <property type="protein sequence ID" value="PLW40912.1"/>
    <property type="molecule type" value="Genomic_DNA"/>
</dbReference>
<evidence type="ECO:0000256" key="1">
    <source>
        <dbReference type="SAM" id="SignalP"/>
    </source>
</evidence>
<accession>A0A2N5UT25</accession>
<name>A0A2N5UT25_9BASI</name>
<proteinExistence type="predicted"/>
<organism evidence="3 6">
    <name type="scientific">Puccinia coronata f. sp. avenae</name>
    <dbReference type="NCBI Taxonomy" id="200324"/>
    <lineage>
        <taxon>Eukaryota</taxon>
        <taxon>Fungi</taxon>
        <taxon>Dikarya</taxon>
        <taxon>Basidiomycota</taxon>
        <taxon>Pucciniomycotina</taxon>
        <taxon>Pucciniomycetes</taxon>
        <taxon>Pucciniales</taxon>
        <taxon>Pucciniaceae</taxon>
        <taxon>Puccinia</taxon>
    </lineage>
</organism>
<dbReference type="EMBL" id="PGCJ01000321">
    <property type="protein sequence ID" value="PLW32478.1"/>
    <property type="molecule type" value="Genomic_DNA"/>
</dbReference>
<dbReference type="AlphaFoldDB" id="A0A2N5UT25"/>
<keyword evidence="1" id="KW-0732">Signal</keyword>
<feature type="chain" id="PRO_5015083899" description="Secreted protein" evidence="1">
    <location>
        <begin position="20"/>
        <end position="149"/>
    </location>
</feature>